<dbReference type="GO" id="GO:0003887">
    <property type="term" value="F:DNA-directed DNA polymerase activity"/>
    <property type="evidence" value="ECO:0007669"/>
    <property type="project" value="UniProtKB-KW"/>
</dbReference>
<proteinExistence type="inferred from homology"/>
<dbReference type="PANTHER" id="PTHR32294">
    <property type="entry name" value="DNA POLYMERASE III SUBUNIT ALPHA"/>
    <property type="match status" value="1"/>
</dbReference>
<dbReference type="InterPro" id="IPR011708">
    <property type="entry name" value="DNA_pol3_alpha_NTPase_dom"/>
</dbReference>
<comment type="caution">
    <text evidence="14">The sequence shown here is derived from an EMBL/GenBank/DDBJ whole genome shotgun (WGS) entry which is preliminary data.</text>
</comment>
<evidence type="ECO:0000256" key="5">
    <source>
        <dbReference type="ARBA" id="ARBA00022490"/>
    </source>
</evidence>
<protein>
    <recommendedName>
        <fullName evidence="4">DNA polymerase III subunit alpha</fullName>
        <ecNumber evidence="3">2.7.7.7</ecNumber>
    </recommendedName>
</protein>
<evidence type="ECO:0000256" key="6">
    <source>
        <dbReference type="ARBA" id="ARBA00022679"/>
    </source>
</evidence>
<evidence type="ECO:0000256" key="3">
    <source>
        <dbReference type="ARBA" id="ARBA00012417"/>
    </source>
</evidence>
<dbReference type="InterPro" id="IPR003141">
    <property type="entry name" value="Pol/His_phosphatase_N"/>
</dbReference>
<evidence type="ECO:0000256" key="12">
    <source>
        <dbReference type="ARBA" id="ARBA00049244"/>
    </source>
</evidence>
<keyword evidence="7" id="KW-0548">Nucleotidyltransferase</keyword>
<dbReference type="Pfam" id="PF07733">
    <property type="entry name" value="DNA_pol3_alpha"/>
    <property type="match status" value="1"/>
</dbReference>
<comment type="function">
    <text evidence="10">DNA polymerase III is a complex, multichain enzyme responsible for most of the replicative synthesis in bacteria. This DNA polymerase also exhibits 3' to 5' exonuclease activity. The alpha chain is the DNA polymerase.</text>
</comment>
<dbReference type="SUPFAM" id="SSF89550">
    <property type="entry name" value="PHP domain-like"/>
    <property type="match status" value="1"/>
</dbReference>
<name>A0ABQ5U7P8_9PROT</name>
<dbReference type="EMBL" id="BSNF01000008">
    <property type="protein sequence ID" value="GLQ07195.1"/>
    <property type="molecule type" value="Genomic_DNA"/>
</dbReference>
<dbReference type="Pfam" id="PF02811">
    <property type="entry name" value="PHP"/>
    <property type="match status" value="1"/>
</dbReference>
<keyword evidence="9 14" id="KW-0239">DNA-directed DNA polymerase</keyword>
<evidence type="ECO:0000256" key="1">
    <source>
        <dbReference type="ARBA" id="ARBA00004496"/>
    </source>
</evidence>
<dbReference type="InterPro" id="IPR049821">
    <property type="entry name" value="PolIIIA_DnaE1_PHP"/>
</dbReference>
<comment type="subunit">
    <text evidence="11">DNA polymerase III contains a core (composed of alpha, epsilon and theta chains) that associates with a tau subunit. This core dimerizes to form the POLIII' complex. PolIII' associates with the gamma complex (composed of gamma, delta, delta', psi and chi chains) and with the beta chain to form the complete DNA polymerase III complex.</text>
</comment>
<evidence type="ECO:0000256" key="10">
    <source>
        <dbReference type="ARBA" id="ARBA00025611"/>
    </source>
</evidence>
<sequence length="1167" mass="129141">MGRVKFHLEDSSLSHAGFVHLRVHSAYSLSEGAIPVKKLVDLCKKNNMPAVAITDTSNMFGSLEGSLALTGAGVQPIIGCQLAITQDGDMDKSGRRPEPDSIVLLAQDEAGYYNLLKLTSHAFLKTDAGETAQVPKDVLEKHSAGLICLTGGAEGPIGRLIAGEQMDAARAYLSWLQGLFPNRLYMEIQRHGLELEALTEGDMLDFAYDMDIPLVATNECFFPAKDMYEAHDALLCIAAGKYVGDMDRHRRTPEHYFKSAEEMAALFSDLPEAIDNTLVIARRCAVSSPPRDPILPAFTSGEGRDEAGELEAMATDGLHKRLAEEVFTDDMSEEERAAKSKEYFDRLNYETGIINQMGFPGYFLIVSDFIQWSKEHDIPVGPGRGSGAGSIVAWALTITDLDPLRFGLLFERFLNPERVSMPDFDIDFCQDKRERVIRYVQNKYGHDQVAQIITFGKLQAKAAVRDVGRVLQMPYGQVDRISKLIPANPANPMSLQEALDTERPLREARDTDPEVARLIEIALQLEGLYRHASTHAAGVVIGDRELDELVPLYRDPRSDMPVTQYSMKYAETAGLVKFDFLGLKTLTVLDRAKALIAKRGIEIDYAKVPLDDKKAFELLSRGDTVGVFQLESSGMRDMLRKMRPDAFEDIIAIVALYRPGPMENIPTYIRCKHGEEEPNLLHPKLEHILEETYGVIIYQEQVMEIAKVLAGYSLGEADLLRRAMGKKIKEEMDKQRERFCEGAVEQGVKAKDASHIFDLVAKFASYGFNKSHAAAYALVSYHTAYLKANFPVEFMAASMSLDLNNTDKLNIFRQDLDRMNIPIHPPCLNASEVEFTVEFDGDEGAVRYALAAVKNVGKEAMAGVIEERRENGPYKDLFDFASRLNTRHLNKRQAENLVRAGAFDALNPDRAQVFASIETLLRHAQQTQEEKGSGQVNLFGGPEASMSVVPDLPKVSRWTSMEQLKQEFDAIGFYLSGHPLDAYAKTLDKAGVRNSASYMSGLGASETAAKLAGTVMGRRELRTKKGKALAFVQLSDASGAFEVTMFEETLYACRELLEVGTSIVVNVTGNIDNDQPRLTANGVQRLETVAAQTGDGVRVFIDDDSPLAQIATILDNGGRGRGRVAFVVNLEDESKEVELDLAGKYNISPEVRQAIKYVPGVVDVHDI</sequence>
<keyword evidence="5" id="KW-0963">Cytoplasm</keyword>
<dbReference type="RefSeq" id="WP_169561257.1">
    <property type="nucleotide sequence ID" value="NZ_BSNF01000008.1"/>
</dbReference>
<comment type="similarity">
    <text evidence="2">Belongs to the DNA polymerase type-C family. DnaE subfamily.</text>
</comment>
<comment type="subcellular location">
    <subcellularLocation>
        <location evidence="1">Cytoplasm</location>
    </subcellularLocation>
</comment>
<dbReference type="PANTHER" id="PTHR32294:SF0">
    <property type="entry name" value="DNA POLYMERASE III SUBUNIT ALPHA"/>
    <property type="match status" value="1"/>
</dbReference>
<evidence type="ECO:0000256" key="8">
    <source>
        <dbReference type="ARBA" id="ARBA00022705"/>
    </source>
</evidence>
<keyword evidence="6" id="KW-0808">Transferase</keyword>
<evidence type="ECO:0000256" key="4">
    <source>
        <dbReference type="ARBA" id="ARBA00019114"/>
    </source>
</evidence>
<feature type="domain" description="Polymerase/histidinol phosphatase N-terminal" evidence="13">
    <location>
        <begin position="19"/>
        <end position="86"/>
    </location>
</feature>
<dbReference type="NCBIfam" id="TIGR00594">
    <property type="entry name" value="polc"/>
    <property type="match status" value="1"/>
</dbReference>
<reference evidence="14" key="2">
    <citation type="submission" date="2023-01" db="EMBL/GenBank/DDBJ databases">
        <title>Draft genome sequence of Sneathiella chinensis strain NBRC 103408.</title>
        <authorList>
            <person name="Sun Q."/>
            <person name="Mori K."/>
        </authorList>
    </citation>
    <scope>NUCLEOTIDE SEQUENCE</scope>
    <source>
        <strain evidence="14">NBRC 103408</strain>
    </source>
</reference>
<dbReference type="EC" id="2.7.7.7" evidence="3"/>
<dbReference type="Pfam" id="PF14579">
    <property type="entry name" value="HHH_6"/>
    <property type="match status" value="1"/>
</dbReference>
<dbReference type="InterPro" id="IPR004013">
    <property type="entry name" value="PHP_dom"/>
</dbReference>
<organism evidence="14 15">
    <name type="scientific">Sneathiella chinensis</name>
    <dbReference type="NCBI Taxonomy" id="349750"/>
    <lineage>
        <taxon>Bacteria</taxon>
        <taxon>Pseudomonadati</taxon>
        <taxon>Pseudomonadota</taxon>
        <taxon>Alphaproteobacteria</taxon>
        <taxon>Sneathiellales</taxon>
        <taxon>Sneathiellaceae</taxon>
        <taxon>Sneathiella</taxon>
    </lineage>
</organism>
<accession>A0ABQ5U7P8</accession>
<evidence type="ECO:0000313" key="15">
    <source>
        <dbReference type="Proteomes" id="UP001161409"/>
    </source>
</evidence>
<dbReference type="Proteomes" id="UP001161409">
    <property type="component" value="Unassembled WGS sequence"/>
</dbReference>
<comment type="catalytic activity">
    <reaction evidence="12">
        <text>DNA(n) + a 2'-deoxyribonucleoside 5'-triphosphate = DNA(n+1) + diphosphate</text>
        <dbReference type="Rhea" id="RHEA:22508"/>
        <dbReference type="Rhea" id="RHEA-COMP:17339"/>
        <dbReference type="Rhea" id="RHEA-COMP:17340"/>
        <dbReference type="ChEBI" id="CHEBI:33019"/>
        <dbReference type="ChEBI" id="CHEBI:61560"/>
        <dbReference type="ChEBI" id="CHEBI:173112"/>
        <dbReference type="EC" id="2.7.7.7"/>
    </reaction>
</comment>
<dbReference type="InterPro" id="IPR041931">
    <property type="entry name" value="DNA_pol3_alpha_thumb_dom"/>
</dbReference>
<dbReference type="InterPro" id="IPR016195">
    <property type="entry name" value="Pol/histidinol_Pase-like"/>
</dbReference>
<keyword evidence="15" id="KW-1185">Reference proteome</keyword>
<dbReference type="Gene3D" id="3.20.20.140">
    <property type="entry name" value="Metal-dependent hydrolases"/>
    <property type="match status" value="1"/>
</dbReference>
<evidence type="ECO:0000259" key="13">
    <source>
        <dbReference type="SMART" id="SM00481"/>
    </source>
</evidence>
<dbReference type="Pfam" id="PF01336">
    <property type="entry name" value="tRNA_anti-codon"/>
    <property type="match status" value="1"/>
</dbReference>
<dbReference type="SMART" id="SM00481">
    <property type="entry name" value="POLIIIAc"/>
    <property type="match status" value="1"/>
</dbReference>
<dbReference type="CDD" id="cd07433">
    <property type="entry name" value="PHP_PolIIIA_DnaE1"/>
    <property type="match status" value="1"/>
</dbReference>
<reference evidence="14" key="1">
    <citation type="journal article" date="2014" name="Int. J. Syst. Evol. Microbiol.">
        <title>Complete genome of a new Firmicutes species belonging to the dominant human colonic microbiota ('Ruminococcus bicirculans') reveals two chromosomes and a selective capacity to utilize plant glucans.</title>
        <authorList>
            <consortium name="NISC Comparative Sequencing Program"/>
            <person name="Wegmann U."/>
            <person name="Louis P."/>
            <person name="Goesmann A."/>
            <person name="Henrissat B."/>
            <person name="Duncan S.H."/>
            <person name="Flint H.J."/>
        </authorList>
    </citation>
    <scope>NUCLEOTIDE SEQUENCE</scope>
    <source>
        <strain evidence="14">NBRC 103408</strain>
    </source>
</reference>
<dbReference type="Gene3D" id="1.10.150.870">
    <property type="match status" value="1"/>
</dbReference>
<dbReference type="InterPro" id="IPR029460">
    <property type="entry name" value="DNAPol_HHH"/>
</dbReference>
<dbReference type="Pfam" id="PF17657">
    <property type="entry name" value="DNA_pol3_finger"/>
    <property type="match status" value="1"/>
</dbReference>
<dbReference type="Gene3D" id="1.10.10.1600">
    <property type="entry name" value="Bacterial DNA polymerase III alpha subunit, thumb domain"/>
    <property type="match status" value="1"/>
</dbReference>
<evidence type="ECO:0000313" key="14">
    <source>
        <dbReference type="EMBL" id="GLQ07195.1"/>
    </source>
</evidence>
<gene>
    <name evidence="14" type="ORF">GCM10007924_24160</name>
</gene>
<evidence type="ECO:0000256" key="7">
    <source>
        <dbReference type="ARBA" id="ARBA00022695"/>
    </source>
</evidence>
<dbReference type="CDD" id="cd04485">
    <property type="entry name" value="DnaE_OBF"/>
    <property type="match status" value="1"/>
</dbReference>
<dbReference type="InterPro" id="IPR004805">
    <property type="entry name" value="DnaE2/DnaE/PolC"/>
</dbReference>
<evidence type="ECO:0000256" key="2">
    <source>
        <dbReference type="ARBA" id="ARBA00009496"/>
    </source>
</evidence>
<dbReference type="InterPro" id="IPR004365">
    <property type="entry name" value="NA-bd_OB_tRNA"/>
</dbReference>
<dbReference type="NCBIfam" id="NF004226">
    <property type="entry name" value="PRK05673.1"/>
    <property type="match status" value="1"/>
</dbReference>
<evidence type="ECO:0000256" key="11">
    <source>
        <dbReference type="ARBA" id="ARBA00026073"/>
    </source>
</evidence>
<dbReference type="InterPro" id="IPR040982">
    <property type="entry name" value="DNA_pol3_finger"/>
</dbReference>
<evidence type="ECO:0000256" key="9">
    <source>
        <dbReference type="ARBA" id="ARBA00022932"/>
    </source>
</evidence>
<keyword evidence="8" id="KW-0235">DNA replication</keyword>